<keyword evidence="1" id="KW-0472">Membrane</keyword>
<comment type="caution">
    <text evidence="2">The sequence shown here is derived from an EMBL/GenBank/DDBJ whole genome shotgun (WGS) entry which is preliminary data.</text>
</comment>
<dbReference type="RefSeq" id="WP_344306839.1">
    <property type="nucleotide sequence ID" value="NZ_BAAANY010000002.1"/>
</dbReference>
<feature type="transmembrane region" description="Helical" evidence="1">
    <location>
        <begin position="177"/>
        <end position="199"/>
    </location>
</feature>
<keyword evidence="1" id="KW-0812">Transmembrane</keyword>
<sequence length="214" mass="23455">MTGMSFLTRKSLSLLDTVGGWRTIAEAVTIRALFLLVYLRTGQVLPSALIAVGCVLIIALIRVIRQPEKWWRAGIPLAIVGLSTILAGGTGHAVDFYLPEMLPDLVLGPIVLISMLIQLPIVGLIVETARGDQLGRFNWRRDLVRRRRYQRCTAVFLTKFALAAGVMIPLYVSENVIALGIATTVLTTPALAVCLYLCWRILRTQQSTGTIPAS</sequence>
<evidence type="ECO:0000313" key="2">
    <source>
        <dbReference type="EMBL" id="GAA1659188.1"/>
    </source>
</evidence>
<evidence type="ECO:0008006" key="4">
    <source>
        <dbReference type="Google" id="ProtNLM"/>
    </source>
</evidence>
<protein>
    <recommendedName>
        <fullName evidence="4">DUF3159 domain-containing protein</fullName>
    </recommendedName>
</protein>
<evidence type="ECO:0000313" key="3">
    <source>
        <dbReference type="Proteomes" id="UP001500618"/>
    </source>
</evidence>
<keyword evidence="1" id="KW-1133">Transmembrane helix</keyword>
<dbReference type="InterPro" id="IPR016566">
    <property type="entry name" value="UCP010219"/>
</dbReference>
<organism evidence="2 3">
    <name type="scientific">Fodinicola feengrottensis</name>
    <dbReference type="NCBI Taxonomy" id="435914"/>
    <lineage>
        <taxon>Bacteria</taxon>
        <taxon>Bacillati</taxon>
        <taxon>Actinomycetota</taxon>
        <taxon>Actinomycetes</taxon>
        <taxon>Mycobacteriales</taxon>
        <taxon>Fodinicola</taxon>
    </lineage>
</organism>
<name>A0ABP4RRT7_9ACTN</name>
<evidence type="ECO:0000256" key="1">
    <source>
        <dbReference type="SAM" id="Phobius"/>
    </source>
</evidence>
<feature type="transmembrane region" description="Helical" evidence="1">
    <location>
        <begin position="106"/>
        <end position="128"/>
    </location>
</feature>
<dbReference type="EMBL" id="BAAANY010000002">
    <property type="protein sequence ID" value="GAA1659188.1"/>
    <property type="molecule type" value="Genomic_DNA"/>
</dbReference>
<dbReference type="Pfam" id="PF11361">
    <property type="entry name" value="DUF3159"/>
    <property type="match status" value="1"/>
</dbReference>
<dbReference type="Proteomes" id="UP001500618">
    <property type="component" value="Unassembled WGS sequence"/>
</dbReference>
<feature type="transmembrane region" description="Helical" evidence="1">
    <location>
        <begin position="45"/>
        <end position="63"/>
    </location>
</feature>
<feature type="transmembrane region" description="Helical" evidence="1">
    <location>
        <begin position="149"/>
        <end position="171"/>
    </location>
</feature>
<accession>A0ABP4RRT7</accession>
<gene>
    <name evidence="2" type="ORF">GCM10009765_05690</name>
</gene>
<feature type="transmembrane region" description="Helical" evidence="1">
    <location>
        <begin position="75"/>
        <end position="94"/>
    </location>
</feature>
<keyword evidence="3" id="KW-1185">Reference proteome</keyword>
<proteinExistence type="predicted"/>
<reference evidence="3" key="1">
    <citation type="journal article" date="2019" name="Int. J. Syst. Evol. Microbiol.">
        <title>The Global Catalogue of Microorganisms (GCM) 10K type strain sequencing project: providing services to taxonomists for standard genome sequencing and annotation.</title>
        <authorList>
            <consortium name="The Broad Institute Genomics Platform"/>
            <consortium name="The Broad Institute Genome Sequencing Center for Infectious Disease"/>
            <person name="Wu L."/>
            <person name="Ma J."/>
        </authorList>
    </citation>
    <scope>NUCLEOTIDE SEQUENCE [LARGE SCALE GENOMIC DNA]</scope>
    <source>
        <strain evidence="3">JCM 14718</strain>
    </source>
</reference>